<gene>
    <name evidence="2" type="ORF">FHR36_004816</name>
</gene>
<name>A0ABT1J3D7_9ACTN</name>
<reference evidence="2 3" key="1">
    <citation type="submission" date="2022-06" db="EMBL/GenBank/DDBJ databases">
        <title>Sequencing the genomes of 1000 actinobacteria strains.</title>
        <authorList>
            <person name="Klenk H.-P."/>
        </authorList>
    </citation>
    <scope>NUCLEOTIDE SEQUENCE [LARGE SCALE GENOMIC DNA]</scope>
    <source>
        <strain evidence="2 3">DSM 41656</strain>
    </source>
</reference>
<organism evidence="2 3">
    <name type="scientific">Kitasatospora paracochleata</name>
    <dbReference type="NCBI Taxonomy" id="58354"/>
    <lineage>
        <taxon>Bacteria</taxon>
        <taxon>Bacillati</taxon>
        <taxon>Actinomycetota</taxon>
        <taxon>Actinomycetes</taxon>
        <taxon>Kitasatosporales</taxon>
        <taxon>Streptomycetaceae</taxon>
        <taxon>Kitasatospora</taxon>
    </lineage>
</organism>
<evidence type="ECO:0000256" key="1">
    <source>
        <dbReference type="SAM" id="MobiDB-lite"/>
    </source>
</evidence>
<dbReference type="RefSeq" id="WP_253800235.1">
    <property type="nucleotide sequence ID" value="NZ_BAAAUB010000002.1"/>
</dbReference>
<evidence type="ECO:0000313" key="2">
    <source>
        <dbReference type="EMBL" id="MCP2311653.1"/>
    </source>
</evidence>
<sequence>MAEREERDVVRTSTQELPGYRLRRRPQTRSARGGVDRRAGGRDEPDTAARLGDAELYAVLGED</sequence>
<protein>
    <submittedName>
        <fullName evidence="2">Uncharacterized protein</fullName>
    </submittedName>
</protein>
<evidence type="ECO:0000313" key="3">
    <source>
        <dbReference type="Proteomes" id="UP001206483"/>
    </source>
</evidence>
<accession>A0ABT1J3D7</accession>
<proteinExistence type="predicted"/>
<dbReference type="EMBL" id="JAMZDX010000004">
    <property type="protein sequence ID" value="MCP2311653.1"/>
    <property type="molecule type" value="Genomic_DNA"/>
</dbReference>
<keyword evidence="3" id="KW-1185">Reference proteome</keyword>
<feature type="region of interest" description="Disordered" evidence="1">
    <location>
        <begin position="23"/>
        <end position="50"/>
    </location>
</feature>
<feature type="compositionally biased region" description="Basic and acidic residues" evidence="1">
    <location>
        <begin position="34"/>
        <end position="47"/>
    </location>
</feature>
<dbReference type="Proteomes" id="UP001206483">
    <property type="component" value="Unassembled WGS sequence"/>
</dbReference>
<comment type="caution">
    <text evidence="2">The sequence shown here is derived from an EMBL/GenBank/DDBJ whole genome shotgun (WGS) entry which is preliminary data.</text>
</comment>